<sequence length="455" mass="51594">MGRLVIVSNRVASITPGKASTGGLAVGIGDVLGKAGGLWFGWNGETSPQSPEQVQVTEHGNITLATIGLSRKDYEQYYLGFSNNVLWPAFHYRSDLIRYQRDEYEGYQRANLWLAEKLFPLLKPDDIIWVHDYHLIPMAAALRAMGVKNKIGFFLHIPFPTQPILTCIPPSSELLRALSHYDLVGFQTPSDRQAFVDCLTRESGARKLDEDNLQMEDRVVRSGVYPISVYPDEIEDQAHTAASRRHLRRLRQSLLDRKLIISVDRLDYSKGQFERFRAFEKLMEIQPSHRSALSMVQIAPLSRSDIKTYQKIRHDLEGEAGRINGRFGDIDYTPIRYINRNYERSTLMAFFRGAQVGAVTPLRDGMNLVAKEYVAAQHRDDPGVLVLSRFAGAAAEFDGALLVNPYDTLGMAEAMHRALTMPKEERKERHASMLQQLKTNDLGAWWRRFLGDLAV</sequence>
<organism evidence="10 11">
    <name type="scientific">Pigmentiphaga litoralis</name>
    <dbReference type="NCBI Taxonomy" id="516702"/>
    <lineage>
        <taxon>Bacteria</taxon>
        <taxon>Pseudomonadati</taxon>
        <taxon>Pseudomonadota</taxon>
        <taxon>Betaproteobacteria</taxon>
        <taxon>Burkholderiales</taxon>
        <taxon>Alcaligenaceae</taxon>
        <taxon>Pigmentiphaga</taxon>
    </lineage>
</organism>
<dbReference type="NCBIfam" id="TIGR02400">
    <property type="entry name" value="trehalose_OtsA"/>
    <property type="match status" value="1"/>
</dbReference>
<proteinExistence type="inferred from homology"/>
<dbReference type="Pfam" id="PF00982">
    <property type="entry name" value="Glyco_transf_20"/>
    <property type="match status" value="1"/>
</dbReference>
<dbReference type="AlphaFoldDB" id="A0A7Y9LLA2"/>
<comment type="subunit">
    <text evidence="3 9">Homotetramer.</text>
</comment>
<dbReference type="Proteomes" id="UP000542125">
    <property type="component" value="Unassembled WGS sequence"/>
</dbReference>
<dbReference type="PANTHER" id="PTHR10788:SF106">
    <property type="entry name" value="BCDNA.GH08860"/>
    <property type="match status" value="1"/>
</dbReference>
<name>A0A7Y9LLA2_9BURK</name>
<keyword evidence="6 9" id="KW-0328">Glycosyltransferase</keyword>
<protein>
    <recommendedName>
        <fullName evidence="5 9">Trehalose-6-phosphate synthase</fullName>
        <ecNumber evidence="4 9">2.4.1.15</ecNumber>
    </recommendedName>
    <alternativeName>
        <fullName evidence="9">Osmoregulatory trehalose synthesis protein A</fullName>
    </alternativeName>
    <alternativeName>
        <fullName evidence="9">UDP-glucose-glucosephosphate glucosyltransferase</fullName>
    </alternativeName>
</protein>
<evidence type="ECO:0000256" key="3">
    <source>
        <dbReference type="ARBA" id="ARBA00011881"/>
    </source>
</evidence>
<dbReference type="SUPFAM" id="SSF53756">
    <property type="entry name" value="UDP-Glycosyltransferase/glycogen phosphorylase"/>
    <property type="match status" value="1"/>
</dbReference>
<dbReference type="FunFam" id="3.40.50.2000:FF:000024">
    <property type="entry name" value="Trehalose-6-phosphate synthase"/>
    <property type="match status" value="1"/>
</dbReference>
<gene>
    <name evidence="10" type="ORF">FHW18_000286</name>
</gene>
<comment type="similarity">
    <text evidence="2 9">Belongs to the glycosyltransferase 20 family.</text>
</comment>
<evidence type="ECO:0000256" key="1">
    <source>
        <dbReference type="ARBA" id="ARBA00005199"/>
    </source>
</evidence>
<evidence type="ECO:0000256" key="4">
    <source>
        <dbReference type="ARBA" id="ARBA00012538"/>
    </source>
</evidence>
<dbReference type="CDD" id="cd03788">
    <property type="entry name" value="GT20_TPS"/>
    <property type="match status" value="1"/>
</dbReference>
<keyword evidence="11" id="KW-1185">Reference proteome</keyword>
<evidence type="ECO:0000256" key="8">
    <source>
        <dbReference type="ARBA" id="ARBA00048039"/>
    </source>
</evidence>
<dbReference type="RefSeq" id="WP_179582620.1">
    <property type="nucleotide sequence ID" value="NZ_JACBYR010000001.1"/>
</dbReference>
<evidence type="ECO:0000256" key="2">
    <source>
        <dbReference type="ARBA" id="ARBA00008799"/>
    </source>
</evidence>
<evidence type="ECO:0000256" key="9">
    <source>
        <dbReference type="RuleBase" id="RU362045"/>
    </source>
</evidence>
<dbReference type="EMBL" id="JACBYR010000001">
    <property type="protein sequence ID" value="NYE81015.1"/>
    <property type="molecule type" value="Genomic_DNA"/>
</dbReference>
<dbReference type="PANTHER" id="PTHR10788">
    <property type="entry name" value="TREHALOSE-6-PHOSPHATE SYNTHASE"/>
    <property type="match status" value="1"/>
</dbReference>
<dbReference type="InterPro" id="IPR012766">
    <property type="entry name" value="Trehalose_OtsA"/>
</dbReference>
<evidence type="ECO:0000313" key="10">
    <source>
        <dbReference type="EMBL" id="NYE81015.1"/>
    </source>
</evidence>
<comment type="pathway">
    <text evidence="1 9">Glycan biosynthesis; trehalose biosynthesis.</text>
</comment>
<dbReference type="InterPro" id="IPR001830">
    <property type="entry name" value="Glyco_trans_20"/>
</dbReference>
<dbReference type="GO" id="GO:0005992">
    <property type="term" value="P:trehalose biosynthetic process"/>
    <property type="evidence" value="ECO:0007669"/>
    <property type="project" value="UniProtKB-UniRule"/>
</dbReference>
<accession>A0A7Y9LLA2</accession>
<evidence type="ECO:0000256" key="6">
    <source>
        <dbReference type="ARBA" id="ARBA00022676"/>
    </source>
</evidence>
<reference evidence="10 11" key="1">
    <citation type="submission" date="2020-07" db="EMBL/GenBank/DDBJ databases">
        <title>Genomic Encyclopedia of Type Strains, Phase IV (KMG-V): Genome sequencing to study the core and pangenomes of soil and plant-associated prokaryotes.</title>
        <authorList>
            <person name="Whitman W."/>
        </authorList>
    </citation>
    <scope>NUCLEOTIDE SEQUENCE [LARGE SCALE GENOMIC DNA]</scope>
    <source>
        <strain evidence="10 11">SAS40</strain>
    </source>
</reference>
<keyword evidence="7 9" id="KW-0808">Transferase</keyword>
<dbReference type="GO" id="GO:0003825">
    <property type="term" value="F:alpha,alpha-trehalose-phosphate synthase (UDP-forming) activity"/>
    <property type="evidence" value="ECO:0007669"/>
    <property type="project" value="UniProtKB-UniRule"/>
</dbReference>
<dbReference type="UniPathway" id="UPA00299"/>
<dbReference type="EC" id="2.4.1.15" evidence="4 9"/>
<dbReference type="Gene3D" id="3.40.50.2000">
    <property type="entry name" value="Glycogen Phosphorylase B"/>
    <property type="match status" value="2"/>
</dbReference>
<comment type="function">
    <text evidence="9">Probably involved in the osmoprotection via the biosynthesis of trehalose. Catalyzes the transfer of glucose from UDP-alpha-D-glucose (UDP-Glc) to D-glucose 6-phosphate (Glc-6-P) to form trehalose-6-phosphate. Acts with retention of the anomeric configuration of the UDP-sugar donor.</text>
</comment>
<comment type="caution">
    <text evidence="10">The sequence shown here is derived from an EMBL/GenBank/DDBJ whole genome shotgun (WGS) entry which is preliminary data.</text>
</comment>
<comment type="catalytic activity">
    <reaction evidence="8 9">
        <text>D-glucose 6-phosphate + UDP-alpha-D-glucose = alpha,alpha-trehalose 6-phosphate + UDP + H(+)</text>
        <dbReference type="Rhea" id="RHEA:18889"/>
        <dbReference type="ChEBI" id="CHEBI:15378"/>
        <dbReference type="ChEBI" id="CHEBI:58223"/>
        <dbReference type="ChEBI" id="CHEBI:58429"/>
        <dbReference type="ChEBI" id="CHEBI:58885"/>
        <dbReference type="ChEBI" id="CHEBI:61548"/>
        <dbReference type="EC" id="2.4.1.15"/>
    </reaction>
</comment>
<evidence type="ECO:0000313" key="11">
    <source>
        <dbReference type="Proteomes" id="UP000542125"/>
    </source>
</evidence>
<evidence type="ECO:0000256" key="7">
    <source>
        <dbReference type="ARBA" id="ARBA00022679"/>
    </source>
</evidence>
<evidence type="ECO:0000256" key="5">
    <source>
        <dbReference type="ARBA" id="ARBA00018539"/>
    </source>
</evidence>